<gene>
    <name evidence="7" type="ORF">KFL_017990010</name>
</gene>
<dbReference type="OrthoDB" id="415724at2759"/>
<keyword evidence="2" id="KW-0378">Hydrolase</keyword>
<keyword evidence="4" id="KW-0479">Metal-binding</keyword>
<dbReference type="Pfam" id="PF17919">
    <property type="entry name" value="RT_RNaseH_2"/>
    <property type="match status" value="1"/>
</dbReference>
<accession>A0A1Y1IS16</accession>
<evidence type="ECO:0000256" key="5">
    <source>
        <dbReference type="SAM" id="MobiDB-lite"/>
    </source>
</evidence>
<evidence type="ECO:0000313" key="7">
    <source>
        <dbReference type="EMBL" id="GAQ93675.1"/>
    </source>
</evidence>
<dbReference type="GO" id="GO:0004190">
    <property type="term" value="F:aspartic-type endopeptidase activity"/>
    <property type="evidence" value="ECO:0007669"/>
    <property type="project" value="UniProtKB-KW"/>
</dbReference>
<evidence type="ECO:0000256" key="4">
    <source>
        <dbReference type="PROSITE-ProRule" id="PRU00047"/>
    </source>
</evidence>
<dbReference type="InterPro" id="IPR001878">
    <property type="entry name" value="Znf_CCHC"/>
</dbReference>
<keyword evidence="4" id="KW-0862">Zinc</keyword>
<dbReference type="SUPFAM" id="SSF57756">
    <property type="entry name" value="Retrovirus zinc finger-like domains"/>
    <property type="match status" value="1"/>
</dbReference>
<protein>
    <recommendedName>
        <fullName evidence="6">CCHC-type domain-containing protein</fullName>
    </recommendedName>
</protein>
<feature type="region of interest" description="Disordered" evidence="5">
    <location>
        <begin position="432"/>
        <end position="557"/>
    </location>
</feature>
<evidence type="ECO:0000256" key="2">
    <source>
        <dbReference type="ARBA" id="ARBA00022750"/>
    </source>
</evidence>
<keyword evidence="4" id="KW-0863">Zinc-finger</keyword>
<organism evidence="7 8">
    <name type="scientific">Klebsormidium nitens</name>
    <name type="common">Green alga</name>
    <name type="synonym">Ulothrix nitens</name>
    <dbReference type="NCBI Taxonomy" id="105231"/>
    <lineage>
        <taxon>Eukaryota</taxon>
        <taxon>Viridiplantae</taxon>
        <taxon>Streptophyta</taxon>
        <taxon>Klebsormidiophyceae</taxon>
        <taxon>Klebsormidiales</taxon>
        <taxon>Klebsormidiaceae</taxon>
        <taxon>Klebsormidium</taxon>
    </lineage>
</organism>
<dbReference type="SUPFAM" id="SSF56672">
    <property type="entry name" value="DNA/RNA polymerases"/>
    <property type="match status" value="1"/>
</dbReference>
<evidence type="ECO:0000313" key="8">
    <source>
        <dbReference type="Proteomes" id="UP000054558"/>
    </source>
</evidence>
<evidence type="ECO:0000256" key="3">
    <source>
        <dbReference type="ARBA" id="ARBA00023125"/>
    </source>
</evidence>
<keyword evidence="2" id="KW-0064">Aspartyl protease</keyword>
<dbReference type="Proteomes" id="UP000054558">
    <property type="component" value="Unassembled WGS sequence"/>
</dbReference>
<name>A0A1Y1IS16_KLENI</name>
<keyword evidence="3" id="KW-0238">DNA-binding</keyword>
<dbReference type="STRING" id="105231.A0A1Y1IS16"/>
<dbReference type="InterPro" id="IPR036875">
    <property type="entry name" value="Znf_CCHC_sf"/>
</dbReference>
<sequence>MTPINVSEVRAFLGMVGYYRHFVANFSRMAKPLHHLTKLGTAFEWSPEQARAFAALKKALCTAPILVRPNPVKPFIVDTDYSTDGIGAALSHLDDDGKEHPIAFASRSLHGTEVNYSTTDGELLAMVWAITVKFRPYLYGGPTFTCRVDQNPLIYLHQQRNLTGRLARWHMKLMEYNFTVVHRAGRIHSNVDPLSRHPTHDPPEEDWDDLPAYASFPSADLPTGEAPTVLNITRSRQRATAPPPFERRECFNCARPGHFSPVCPTRARQLTTAALPEVNMILADDLAPDWMPSFETACAAPPLPEWEPDVIPLDVFSTYQPNFGGELVEAAPTVNYCEPSADWWKGRIPSPPPADQPGTPPLVCTIDRARDVSELQGDRGVPTIRYEDWARQHPSVPYAKKEPSPEPTTTLNGAVAIPYRLWAAQHPDFALQKHAKAPDATPDAASQKAAAEGAEQPLPTTAASREPVMEPTEATAEQPDPDEETEACLALAALAAPSETINIGEKRDLTETEGDQPEPPTKRLALEDRTALAVTSSPEAEPPSPAEPSLALTSASS</sequence>
<dbReference type="InterPro" id="IPR041577">
    <property type="entry name" value="RT_RNaseH_2"/>
</dbReference>
<dbReference type="PANTHER" id="PTHR34072:SF52">
    <property type="entry name" value="RIBONUCLEASE H"/>
    <property type="match status" value="1"/>
</dbReference>
<keyword evidence="8" id="KW-1185">Reference proteome</keyword>
<feature type="domain" description="CCHC-type" evidence="6">
    <location>
        <begin position="250"/>
        <end position="264"/>
    </location>
</feature>
<dbReference type="CDD" id="cd09274">
    <property type="entry name" value="RNase_HI_RT_Ty3"/>
    <property type="match status" value="1"/>
</dbReference>
<dbReference type="Gene3D" id="3.30.70.270">
    <property type="match status" value="1"/>
</dbReference>
<feature type="compositionally biased region" description="Low complexity" evidence="5">
    <location>
        <begin position="487"/>
        <end position="496"/>
    </location>
</feature>
<dbReference type="InterPro" id="IPR043128">
    <property type="entry name" value="Rev_trsase/Diguanyl_cyclase"/>
</dbReference>
<proteinExistence type="predicted"/>
<dbReference type="FunFam" id="3.30.70.270:FF:000020">
    <property type="entry name" value="Transposon Tf2-6 polyprotein-like Protein"/>
    <property type="match status" value="1"/>
</dbReference>
<feature type="compositionally biased region" description="Basic and acidic residues" evidence="5">
    <location>
        <begin position="520"/>
        <end position="530"/>
    </location>
</feature>
<dbReference type="GO" id="GO:0003677">
    <property type="term" value="F:DNA binding"/>
    <property type="evidence" value="ECO:0007669"/>
    <property type="project" value="UniProtKB-KW"/>
</dbReference>
<dbReference type="GO" id="GO:0008270">
    <property type="term" value="F:zinc ion binding"/>
    <property type="evidence" value="ECO:0007669"/>
    <property type="project" value="UniProtKB-KW"/>
</dbReference>
<dbReference type="PROSITE" id="PS50158">
    <property type="entry name" value="ZF_CCHC"/>
    <property type="match status" value="1"/>
</dbReference>
<dbReference type="InterPro" id="IPR043502">
    <property type="entry name" value="DNA/RNA_pol_sf"/>
</dbReference>
<evidence type="ECO:0000256" key="1">
    <source>
        <dbReference type="ARBA" id="ARBA00022670"/>
    </source>
</evidence>
<dbReference type="PANTHER" id="PTHR34072">
    <property type="entry name" value="ENZYMATIC POLYPROTEIN-RELATED"/>
    <property type="match status" value="1"/>
</dbReference>
<evidence type="ECO:0000259" key="6">
    <source>
        <dbReference type="PROSITE" id="PS50158"/>
    </source>
</evidence>
<keyword evidence="1" id="KW-0645">Protease</keyword>
<dbReference type="AlphaFoldDB" id="A0A1Y1IS16"/>
<feature type="compositionally biased region" description="Low complexity" evidence="5">
    <location>
        <begin position="547"/>
        <end position="557"/>
    </location>
</feature>
<dbReference type="EMBL" id="DF238748">
    <property type="protein sequence ID" value="GAQ93675.1"/>
    <property type="molecule type" value="Genomic_DNA"/>
</dbReference>
<dbReference type="GO" id="GO:0006508">
    <property type="term" value="P:proteolysis"/>
    <property type="evidence" value="ECO:0007669"/>
    <property type="project" value="UniProtKB-KW"/>
</dbReference>
<feature type="compositionally biased region" description="Low complexity" evidence="5">
    <location>
        <begin position="444"/>
        <end position="456"/>
    </location>
</feature>
<dbReference type="Gene3D" id="4.10.60.10">
    <property type="entry name" value="Zinc finger, CCHC-type"/>
    <property type="match status" value="1"/>
</dbReference>
<reference evidence="7 8" key="1">
    <citation type="journal article" date="2014" name="Nat. Commun.">
        <title>Klebsormidium flaccidum genome reveals primary factors for plant terrestrial adaptation.</title>
        <authorList>
            <person name="Hori K."/>
            <person name="Maruyama F."/>
            <person name="Fujisawa T."/>
            <person name="Togashi T."/>
            <person name="Yamamoto N."/>
            <person name="Seo M."/>
            <person name="Sato S."/>
            <person name="Yamada T."/>
            <person name="Mori H."/>
            <person name="Tajima N."/>
            <person name="Moriyama T."/>
            <person name="Ikeuchi M."/>
            <person name="Watanabe M."/>
            <person name="Wada H."/>
            <person name="Kobayashi K."/>
            <person name="Saito M."/>
            <person name="Masuda T."/>
            <person name="Sasaki-Sekimoto Y."/>
            <person name="Mashiguchi K."/>
            <person name="Awai K."/>
            <person name="Shimojima M."/>
            <person name="Masuda S."/>
            <person name="Iwai M."/>
            <person name="Nobusawa T."/>
            <person name="Narise T."/>
            <person name="Kondo S."/>
            <person name="Saito H."/>
            <person name="Sato R."/>
            <person name="Murakawa M."/>
            <person name="Ihara Y."/>
            <person name="Oshima-Yamada Y."/>
            <person name="Ohtaka K."/>
            <person name="Satoh M."/>
            <person name="Sonobe K."/>
            <person name="Ishii M."/>
            <person name="Ohtani R."/>
            <person name="Kanamori-Sato M."/>
            <person name="Honoki R."/>
            <person name="Miyazaki D."/>
            <person name="Mochizuki H."/>
            <person name="Umetsu J."/>
            <person name="Higashi K."/>
            <person name="Shibata D."/>
            <person name="Kamiya Y."/>
            <person name="Sato N."/>
            <person name="Nakamura Y."/>
            <person name="Tabata S."/>
            <person name="Ida S."/>
            <person name="Kurokawa K."/>
            <person name="Ohta H."/>
        </authorList>
    </citation>
    <scope>NUCLEOTIDE SEQUENCE [LARGE SCALE GENOMIC DNA]</scope>
    <source>
        <strain evidence="7 8">NIES-2285</strain>
    </source>
</reference>